<evidence type="ECO:0000259" key="2">
    <source>
        <dbReference type="Pfam" id="PF13403"/>
    </source>
</evidence>
<sequence length="253" mass="26684">MAGVSIVSGYSPAVAGVAFVNGAPPPGTTLYYRQGNSGFDGDPELPLDAICFAAGSLIATEGGEVAVEDLRPGMRVVTRDGGLQPVLWVGQRRLDAAALSAAPHLHPIRIRAGALGPDLPRRDLVVSPQHRILVRSTIAQRMFGAAEVLVAAKALLDLDGVEIAGDLQAVTYVHFLLPRHHVVLAEGLESESLLTGPQALRTLGKAARAEIEALLPGVLDGDHQPRGARPLPPVGRARRLAQRHSRNGRPLVQ</sequence>
<dbReference type="Proteomes" id="UP000442533">
    <property type="component" value="Unassembled WGS sequence"/>
</dbReference>
<name>A0A844H834_9RHOB</name>
<evidence type="ECO:0000313" key="4">
    <source>
        <dbReference type="Proteomes" id="UP000442533"/>
    </source>
</evidence>
<dbReference type="SUPFAM" id="SSF51294">
    <property type="entry name" value="Hedgehog/intein (Hint) domain"/>
    <property type="match status" value="1"/>
</dbReference>
<gene>
    <name evidence="3" type="ORF">GL279_07940</name>
</gene>
<proteinExistence type="predicted"/>
<organism evidence="3 4">
    <name type="scientific">Paracoccus limosus</name>
    <dbReference type="NCBI Taxonomy" id="913252"/>
    <lineage>
        <taxon>Bacteria</taxon>
        <taxon>Pseudomonadati</taxon>
        <taxon>Pseudomonadota</taxon>
        <taxon>Alphaproteobacteria</taxon>
        <taxon>Rhodobacterales</taxon>
        <taxon>Paracoccaceae</taxon>
        <taxon>Paracoccus</taxon>
    </lineage>
</organism>
<dbReference type="Gene3D" id="2.170.16.10">
    <property type="entry name" value="Hedgehog/Intein (Hint) domain"/>
    <property type="match status" value="1"/>
</dbReference>
<dbReference type="OrthoDB" id="6305173at2"/>
<dbReference type="Pfam" id="PF13403">
    <property type="entry name" value="Hint_2"/>
    <property type="match status" value="1"/>
</dbReference>
<evidence type="ECO:0000313" key="3">
    <source>
        <dbReference type="EMBL" id="MTH34528.1"/>
    </source>
</evidence>
<feature type="compositionally biased region" description="Basic residues" evidence="1">
    <location>
        <begin position="236"/>
        <end position="247"/>
    </location>
</feature>
<dbReference type="EMBL" id="WMIF01000008">
    <property type="protein sequence ID" value="MTH34528.1"/>
    <property type="molecule type" value="Genomic_DNA"/>
</dbReference>
<accession>A0A844H834</accession>
<keyword evidence="4" id="KW-1185">Reference proteome</keyword>
<feature type="region of interest" description="Disordered" evidence="1">
    <location>
        <begin position="218"/>
        <end position="253"/>
    </location>
</feature>
<evidence type="ECO:0000256" key="1">
    <source>
        <dbReference type="SAM" id="MobiDB-lite"/>
    </source>
</evidence>
<reference evidence="3 4" key="1">
    <citation type="submission" date="2019-11" db="EMBL/GenBank/DDBJ databases">
        <authorList>
            <person name="Dong K."/>
        </authorList>
    </citation>
    <scope>NUCLEOTIDE SEQUENCE [LARGE SCALE GENOMIC DNA]</scope>
    <source>
        <strain evidence="3 4">JCM 17370</strain>
    </source>
</reference>
<dbReference type="InterPro" id="IPR028992">
    <property type="entry name" value="Hedgehog/Intein_dom"/>
</dbReference>
<dbReference type="AlphaFoldDB" id="A0A844H834"/>
<comment type="caution">
    <text evidence="3">The sequence shown here is derived from an EMBL/GenBank/DDBJ whole genome shotgun (WGS) entry which is preliminary data.</text>
</comment>
<feature type="domain" description="Hedgehog/Intein (Hint)" evidence="2">
    <location>
        <begin position="50"/>
        <end position="196"/>
    </location>
</feature>
<protein>
    <submittedName>
        <fullName evidence="3">Hemolysin</fullName>
    </submittedName>
</protein>
<dbReference type="InterPro" id="IPR036844">
    <property type="entry name" value="Hint_dom_sf"/>
</dbReference>